<protein>
    <submittedName>
        <fullName evidence="4">Acyl-CoA thioesterase</fullName>
        <ecNumber evidence="4">3.1.2.20</ecNumber>
    </submittedName>
</protein>
<feature type="region of interest" description="Disordered" evidence="2">
    <location>
        <begin position="118"/>
        <end position="148"/>
    </location>
</feature>
<dbReference type="RefSeq" id="WP_227228545.1">
    <property type="nucleotide sequence ID" value="NZ_JAJCVJ010000001.1"/>
</dbReference>
<accession>A0ABD5R7Y8</accession>
<dbReference type="SUPFAM" id="SSF54637">
    <property type="entry name" value="Thioesterase/thiol ester dehydrase-isomerase"/>
    <property type="match status" value="1"/>
</dbReference>
<dbReference type="Gene3D" id="3.10.129.10">
    <property type="entry name" value="Hotdog Thioesterase"/>
    <property type="match status" value="1"/>
</dbReference>
<evidence type="ECO:0000313" key="5">
    <source>
        <dbReference type="Proteomes" id="UP001596201"/>
    </source>
</evidence>
<dbReference type="PANTHER" id="PTHR11049:SF24">
    <property type="entry name" value="CYTOSOLIC ACYL COENZYME A THIOESTER HYDROLASE"/>
    <property type="match status" value="1"/>
</dbReference>
<reference evidence="4 5" key="1">
    <citation type="journal article" date="2019" name="Int. J. Syst. Evol. Microbiol.">
        <title>The Global Catalogue of Microorganisms (GCM) 10K type strain sequencing project: providing services to taxonomists for standard genome sequencing and annotation.</title>
        <authorList>
            <consortium name="The Broad Institute Genomics Platform"/>
            <consortium name="The Broad Institute Genome Sequencing Center for Infectious Disease"/>
            <person name="Wu L."/>
            <person name="Ma J."/>
        </authorList>
    </citation>
    <scope>NUCLEOTIDE SEQUENCE [LARGE SCALE GENOMIC DNA]</scope>
    <source>
        <strain evidence="4 5">CGMCC 1.12237</strain>
    </source>
</reference>
<gene>
    <name evidence="4" type="ORF">ACFPJ5_04040</name>
</gene>
<dbReference type="InterPro" id="IPR006683">
    <property type="entry name" value="Thioestr_dom"/>
</dbReference>
<dbReference type="GO" id="GO:0047617">
    <property type="term" value="F:fatty acyl-CoA hydrolase activity"/>
    <property type="evidence" value="ECO:0007669"/>
    <property type="project" value="UniProtKB-EC"/>
</dbReference>
<proteinExistence type="predicted"/>
<dbReference type="EC" id="3.1.2.20" evidence="4"/>
<dbReference type="PROSITE" id="PS51770">
    <property type="entry name" value="HOTDOG_ACOT"/>
    <property type="match status" value="1"/>
</dbReference>
<dbReference type="Pfam" id="PF03061">
    <property type="entry name" value="4HBT"/>
    <property type="match status" value="1"/>
</dbReference>
<dbReference type="InterPro" id="IPR040170">
    <property type="entry name" value="Cytosol_ACT"/>
</dbReference>
<dbReference type="InterPro" id="IPR033120">
    <property type="entry name" value="HOTDOG_ACOT"/>
</dbReference>
<dbReference type="Proteomes" id="UP001596201">
    <property type="component" value="Unassembled WGS sequence"/>
</dbReference>
<sequence length="148" mass="16325">MPRLIDTHIENRMRVQPNHANNYETAHGGIVMKWMDEVGAMSAMRFAGETCVTAGVDDLSFLRPIPVGDTTLIEAYVFDAGRTSVRVRLSAARENPRTGETEATTDSCFTFVAIDQDGNPTAVPELTVESEEEERLQAQAHEIESSPE</sequence>
<keyword evidence="5" id="KW-1185">Reference proteome</keyword>
<dbReference type="InterPro" id="IPR029069">
    <property type="entry name" value="HotDog_dom_sf"/>
</dbReference>
<dbReference type="AlphaFoldDB" id="A0ABD5R7Y8"/>
<evidence type="ECO:0000259" key="3">
    <source>
        <dbReference type="PROSITE" id="PS51770"/>
    </source>
</evidence>
<keyword evidence="1 4" id="KW-0378">Hydrolase</keyword>
<evidence type="ECO:0000313" key="4">
    <source>
        <dbReference type="EMBL" id="MFC5366095.1"/>
    </source>
</evidence>
<comment type="caution">
    <text evidence="4">The sequence shown here is derived from an EMBL/GenBank/DDBJ whole genome shotgun (WGS) entry which is preliminary data.</text>
</comment>
<name>A0ABD5R7Y8_9EURY</name>
<organism evidence="4 5">
    <name type="scientific">Salinirubrum litoreum</name>
    <dbReference type="NCBI Taxonomy" id="1126234"/>
    <lineage>
        <taxon>Archaea</taxon>
        <taxon>Methanobacteriati</taxon>
        <taxon>Methanobacteriota</taxon>
        <taxon>Stenosarchaea group</taxon>
        <taxon>Halobacteria</taxon>
        <taxon>Halobacteriales</taxon>
        <taxon>Haloferacaceae</taxon>
        <taxon>Salinirubrum</taxon>
    </lineage>
</organism>
<feature type="domain" description="HotDog ACOT-type" evidence="3">
    <location>
        <begin position="5"/>
        <end position="117"/>
    </location>
</feature>
<evidence type="ECO:0000256" key="1">
    <source>
        <dbReference type="ARBA" id="ARBA00022801"/>
    </source>
</evidence>
<evidence type="ECO:0000256" key="2">
    <source>
        <dbReference type="SAM" id="MobiDB-lite"/>
    </source>
</evidence>
<dbReference type="PANTHER" id="PTHR11049">
    <property type="entry name" value="ACYL COENZYME A THIOESTER HYDROLASE"/>
    <property type="match status" value="1"/>
</dbReference>
<dbReference type="EMBL" id="JBHSKX010000001">
    <property type="protein sequence ID" value="MFC5366095.1"/>
    <property type="molecule type" value="Genomic_DNA"/>
</dbReference>
<dbReference type="CDD" id="cd03442">
    <property type="entry name" value="BFIT_BACH"/>
    <property type="match status" value="1"/>
</dbReference>